<reference evidence="7 8" key="1">
    <citation type="journal article" date="2004" name="Nature">
        <title>Genome evolution in yeasts.</title>
        <authorList>
            <consortium name="Genolevures"/>
            <person name="Dujon B."/>
            <person name="Sherman D."/>
            <person name="Fischer G."/>
            <person name="Durrens P."/>
            <person name="Casaregola S."/>
            <person name="Lafontaine I."/>
            <person name="de Montigny J."/>
            <person name="Marck C."/>
            <person name="Neuveglise C."/>
            <person name="Talla E."/>
            <person name="Goffard N."/>
            <person name="Frangeul L."/>
            <person name="Aigle M."/>
            <person name="Anthouard V."/>
            <person name="Babour A."/>
            <person name="Barbe V."/>
            <person name="Barnay S."/>
            <person name="Blanchin S."/>
            <person name="Beckerich J.M."/>
            <person name="Beyne E."/>
            <person name="Bleykasten C."/>
            <person name="Boisrame A."/>
            <person name="Boyer J."/>
            <person name="Cattolico L."/>
            <person name="Confanioleri F."/>
            <person name="de Daruvar A."/>
            <person name="Despons L."/>
            <person name="Fabre E."/>
            <person name="Fairhead C."/>
            <person name="Ferry-Dumazet H."/>
            <person name="Groppi A."/>
            <person name="Hantraye F."/>
            <person name="Hennequin C."/>
            <person name="Jauniaux N."/>
            <person name="Joyet P."/>
            <person name="Kachouri R."/>
            <person name="Kerrest A."/>
            <person name="Koszul R."/>
            <person name="Lemaire M."/>
            <person name="Lesur I."/>
            <person name="Ma L."/>
            <person name="Muller H."/>
            <person name="Nicaud J.M."/>
            <person name="Nikolski M."/>
            <person name="Oztas S."/>
            <person name="Ozier-Kalogeropoulos O."/>
            <person name="Pellenz S."/>
            <person name="Potier S."/>
            <person name="Richard G.F."/>
            <person name="Straub M.L."/>
            <person name="Suleau A."/>
            <person name="Swennene D."/>
            <person name="Tekaia F."/>
            <person name="Wesolowski-Louvel M."/>
            <person name="Westhof E."/>
            <person name="Wirth B."/>
            <person name="Zeniou-Meyer M."/>
            <person name="Zivanovic I."/>
            <person name="Bolotin-Fukuhara M."/>
            <person name="Thierry A."/>
            <person name="Bouchier C."/>
            <person name="Caudron B."/>
            <person name="Scarpelli C."/>
            <person name="Gaillardin C."/>
            <person name="Weissenbach J."/>
            <person name="Wincker P."/>
            <person name="Souciet J.L."/>
        </authorList>
    </citation>
    <scope>NUCLEOTIDE SEQUENCE [LARGE SCALE GENOMIC DNA]</scope>
    <source>
        <strain evidence="8">ATCC 2001 / BCRC 20586 / JCM 3761 / NBRC 0622 / NRRL Y-65 / CBS 138</strain>
    </source>
</reference>
<dbReference type="InterPro" id="IPR018972">
    <property type="entry name" value="Sas10_C_dom"/>
</dbReference>
<dbReference type="GO" id="GO:0000447">
    <property type="term" value="P:endonucleolytic cleavage in ITS1 to separate SSU-rRNA from 5.8S rRNA and LSU-rRNA from tricistronic rRNA transcript (SSU-rRNA, 5.8S rRNA, LSU-rRNA)"/>
    <property type="evidence" value="ECO:0007669"/>
    <property type="project" value="EnsemblFungi"/>
</dbReference>
<feature type="compositionally biased region" description="Basic and acidic residues" evidence="4">
    <location>
        <begin position="409"/>
        <end position="428"/>
    </location>
</feature>
<dbReference type="GO" id="GO:0000480">
    <property type="term" value="P:endonucleolytic cleavage in 5'-ETS of tricistronic rRNA transcript (SSU-rRNA, 5.8S rRNA, LSU-rRNA)"/>
    <property type="evidence" value="ECO:0007669"/>
    <property type="project" value="EnsemblFungi"/>
</dbReference>
<evidence type="ECO:0000256" key="4">
    <source>
        <dbReference type="SAM" id="MobiDB-lite"/>
    </source>
</evidence>
<proteinExistence type="inferred from homology"/>
<dbReference type="eggNOG" id="KOG3118">
    <property type="taxonomic scope" value="Eukaryota"/>
</dbReference>
<evidence type="ECO:0000256" key="3">
    <source>
        <dbReference type="ARBA" id="ARBA00023242"/>
    </source>
</evidence>
<gene>
    <name evidence="6 7" type="ordered locus">CAGL0I03608g</name>
</gene>
<evidence type="ECO:0000313" key="7">
    <source>
        <dbReference type="EMBL" id="CAG60342.1"/>
    </source>
</evidence>
<evidence type="ECO:0000313" key="6">
    <source>
        <dbReference type="CGD" id="CAL0132424"/>
    </source>
</evidence>
<dbReference type="GO" id="GO:0042802">
    <property type="term" value="F:identical protein binding"/>
    <property type="evidence" value="ECO:0007669"/>
    <property type="project" value="EnsemblFungi"/>
</dbReference>
<dbReference type="GO" id="GO:0032040">
    <property type="term" value="C:small-subunit processome"/>
    <property type="evidence" value="ECO:0007669"/>
    <property type="project" value="EnsemblFungi"/>
</dbReference>
<comment type="similarity">
    <text evidence="2">Belongs to the SAS10 family.</text>
</comment>
<dbReference type="AlphaFoldDB" id="Q6FQT9"/>
<evidence type="ECO:0000259" key="5">
    <source>
        <dbReference type="Pfam" id="PF09368"/>
    </source>
</evidence>
<dbReference type="GO" id="GO:0000472">
    <property type="term" value="P:endonucleolytic cleavage to generate mature 5'-end of SSU-rRNA from (SSU-rRNA, 5.8S rRNA, LSU-rRNA)"/>
    <property type="evidence" value="ECO:0007669"/>
    <property type="project" value="EnsemblFungi"/>
</dbReference>
<feature type="domain" description="Sas10 C-terminal" evidence="5">
    <location>
        <begin position="519"/>
        <end position="593"/>
    </location>
</feature>
<feature type="region of interest" description="Disordered" evidence="4">
    <location>
        <begin position="284"/>
        <end position="428"/>
    </location>
</feature>
<dbReference type="EMBL" id="CR380955">
    <property type="protein sequence ID" value="CAG60342.1"/>
    <property type="molecule type" value="Genomic_DNA"/>
</dbReference>
<keyword evidence="3" id="KW-0539">Nucleus</keyword>
<dbReference type="Pfam" id="PF09368">
    <property type="entry name" value="Sas10"/>
    <property type="match status" value="1"/>
</dbReference>
<feature type="compositionally biased region" description="Polar residues" evidence="4">
    <location>
        <begin position="465"/>
        <end position="474"/>
    </location>
</feature>
<dbReference type="KEGG" id="cgr:2889144"/>
<dbReference type="PANTHER" id="PTHR13237">
    <property type="entry name" value="SOMETHING ABOUT SILENCING PROTEIN 10-RELATED"/>
    <property type="match status" value="1"/>
</dbReference>
<feature type="compositionally biased region" description="Basic and acidic residues" evidence="4">
    <location>
        <begin position="442"/>
        <end position="454"/>
    </location>
</feature>
<evidence type="ECO:0000256" key="1">
    <source>
        <dbReference type="ARBA" id="ARBA00004123"/>
    </source>
</evidence>
<feature type="compositionally biased region" description="Basic and acidic residues" evidence="4">
    <location>
        <begin position="382"/>
        <end position="393"/>
    </location>
</feature>
<evidence type="ECO:0000256" key="2">
    <source>
        <dbReference type="ARBA" id="ARBA00010979"/>
    </source>
</evidence>
<feature type="compositionally biased region" description="Acidic residues" evidence="4">
    <location>
        <begin position="43"/>
        <end position="72"/>
    </location>
</feature>
<feature type="compositionally biased region" description="Basic residues" evidence="4">
    <location>
        <begin position="536"/>
        <end position="557"/>
    </location>
</feature>
<feature type="region of interest" description="Disordered" evidence="4">
    <location>
        <begin position="1"/>
        <end position="23"/>
    </location>
</feature>
<comment type="subcellular location">
    <subcellularLocation>
        <location evidence="1">Nucleus</location>
    </subcellularLocation>
</comment>
<dbReference type="HOGENOM" id="CLU_019106_1_0_1"/>
<organism evidence="7 8">
    <name type="scientific">Candida glabrata (strain ATCC 2001 / BCRC 20586 / JCM 3761 / NBRC 0622 / NRRL Y-65 / CBS 138)</name>
    <name type="common">Yeast</name>
    <name type="synonym">Nakaseomyces glabratus</name>
    <dbReference type="NCBI Taxonomy" id="284593"/>
    <lineage>
        <taxon>Eukaryota</taxon>
        <taxon>Fungi</taxon>
        <taxon>Dikarya</taxon>
        <taxon>Ascomycota</taxon>
        <taxon>Saccharomycotina</taxon>
        <taxon>Saccharomycetes</taxon>
        <taxon>Saccharomycetales</taxon>
        <taxon>Saccharomycetaceae</taxon>
        <taxon>Nakaseomyces</taxon>
    </lineage>
</organism>
<dbReference type="OMA" id="KSMKPVW"/>
<feature type="region of interest" description="Disordered" evidence="4">
    <location>
        <begin position="575"/>
        <end position="595"/>
    </location>
</feature>
<protein>
    <recommendedName>
        <fullName evidence="5">Sas10 C-terminal domain-containing protein</fullName>
    </recommendedName>
</protein>
<feature type="compositionally biased region" description="Acidic residues" evidence="4">
    <location>
        <begin position="320"/>
        <end position="344"/>
    </location>
</feature>
<dbReference type="PANTHER" id="PTHR13237:SF8">
    <property type="entry name" value="SOMETHING ABOUT SILENCING PROTEIN 10"/>
    <property type="match status" value="1"/>
</dbReference>
<dbReference type="CGD" id="CAL0132424">
    <property type="gene designation" value="CAGL0I03608g"/>
</dbReference>
<name>Q6FQT9_CANGA</name>
<dbReference type="VEuPathDB" id="FungiDB:CAGL0I03608g"/>
<feature type="compositionally biased region" description="Polar residues" evidence="4">
    <location>
        <begin position="309"/>
        <end position="318"/>
    </location>
</feature>
<dbReference type="Proteomes" id="UP000002428">
    <property type="component" value="Chromosome I"/>
</dbReference>
<feature type="region of interest" description="Disordered" evidence="4">
    <location>
        <begin position="533"/>
        <end position="557"/>
    </location>
</feature>
<feature type="region of interest" description="Disordered" evidence="4">
    <location>
        <begin position="442"/>
        <end position="474"/>
    </location>
</feature>
<evidence type="ECO:0000313" key="8">
    <source>
        <dbReference type="Proteomes" id="UP000002428"/>
    </source>
</evidence>
<keyword evidence="8" id="KW-1185">Reference proteome</keyword>
<dbReference type="InParanoid" id="Q6FQT9"/>
<sequence length="595" mass="68760">MAKKSRASQREARDDDYGLNEVDDFAEKREKVLLGDSQYYRDDSDEERLLEDNEEEEVMAMTDGDESDEDMDGAEAYKKVFGRKLEHDMPEVEDDDETMLNNENAWGSKNEYYGADDLDDEETAKEIEKEALRQQKKHLSELHMNDYFDDVIEEEWSKDAKNFDMKEFKASTKQSASEISAKSILKMDDAEKKQYLNTLFPEFLPLSKELKKLTAQYEDISKNQESEVKKLQAIALSSYLSTLSSYFAIFLHELNSNEDFSTMKDHPVMEAILTSKEVWRQASELPELDGKDNTDGEISDEEQNDRITDINNSDTNNLDSEAEGSEEEIEEDQEESEVDIDDFEAYVQQSRISRKSSKKSKESSNNSEADSSSEDDENMDYIEDKIADIDAQDKKRRKKTLRFYTSKIDQQEKKTNERYTGDDDVPYKERLFERQQRLLEEARKRGLEAPKSADLDNEDYESNEESISNQVNDKSSAEYYEQILKGKKNRKEGRMKAHIEARIAARDGKLNEIAEEVGENGKRAINYQILKNKGLTPKRKKDNRNSRVKKRKKYAAAQKKLKSVRAVYSGGQSGAYEGEKTGIKKNLTKSVKFKN</sequence>
<accession>Q6FQT9</accession>
<feature type="region of interest" description="Disordered" evidence="4">
    <location>
        <begin position="39"/>
        <end position="72"/>
    </location>
</feature>
<feature type="compositionally biased region" description="Acidic residues" evidence="4">
    <location>
        <begin position="455"/>
        <end position="464"/>
    </location>
</feature>
<dbReference type="STRING" id="284593.Q6FQT9"/>
<feature type="compositionally biased region" description="Acidic residues" evidence="4">
    <location>
        <begin position="371"/>
        <end position="381"/>
    </location>
</feature>
<dbReference type="FunCoup" id="Q6FQT9">
    <property type="interactions" value="432"/>
</dbReference>